<evidence type="ECO:0000313" key="11">
    <source>
        <dbReference type="EMBL" id="SHH44091.1"/>
    </source>
</evidence>
<reference evidence="12" key="1">
    <citation type="submission" date="2016-11" db="EMBL/GenBank/DDBJ databases">
        <authorList>
            <person name="Varghese N."/>
            <person name="Submissions S."/>
        </authorList>
    </citation>
    <scope>NUCLEOTIDE SEQUENCE [LARGE SCALE GENOMIC DNA]</scope>
    <source>
        <strain evidence="12">DSM 15807</strain>
    </source>
</reference>
<organism evidence="11 12">
    <name type="scientific">Thermosipho atlanticus DSM 15807</name>
    <dbReference type="NCBI Taxonomy" id="1123380"/>
    <lineage>
        <taxon>Bacteria</taxon>
        <taxon>Thermotogati</taxon>
        <taxon>Thermotogota</taxon>
        <taxon>Thermotogae</taxon>
        <taxon>Thermotogales</taxon>
        <taxon>Fervidobacteriaceae</taxon>
        <taxon>Thermosipho</taxon>
    </lineage>
</organism>
<dbReference type="Gene3D" id="3.40.50.720">
    <property type="entry name" value="NAD(P)-binding Rossmann-like Domain"/>
    <property type="match status" value="1"/>
</dbReference>
<dbReference type="OrthoDB" id="9811743at2"/>
<evidence type="ECO:0000313" key="12">
    <source>
        <dbReference type="Proteomes" id="UP000242592"/>
    </source>
</evidence>
<evidence type="ECO:0000256" key="7">
    <source>
        <dbReference type="ARBA" id="ARBA00023235"/>
    </source>
</evidence>
<evidence type="ECO:0000256" key="2">
    <source>
        <dbReference type="ARBA" id="ARBA00001911"/>
    </source>
</evidence>
<name>A0A1M5T003_9BACT</name>
<dbReference type="UniPathway" id="UPA00214"/>
<dbReference type="InterPro" id="IPR005886">
    <property type="entry name" value="UDP_G4E"/>
</dbReference>
<dbReference type="PANTHER" id="PTHR43725">
    <property type="entry name" value="UDP-GLUCOSE 4-EPIMERASE"/>
    <property type="match status" value="1"/>
</dbReference>
<comment type="subunit">
    <text evidence="9">Homodimer.</text>
</comment>
<gene>
    <name evidence="11" type="ORF">SAMN02745199_1093</name>
</gene>
<keyword evidence="6 9" id="KW-0520">NAD</keyword>
<dbReference type="GO" id="GO:0033499">
    <property type="term" value="P:galactose catabolic process via UDP-galactose, Leloir pathway"/>
    <property type="evidence" value="ECO:0007669"/>
    <property type="project" value="TreeGrafter"/>
</dbReference>
<evidence type="ECO:0000256" key="4">
    <source>
        <dbReference type="ARBA" id="ARBA00013189"/>
    </source>
</evidence>
<keyword evidence="12" id="KW-1185">Reference proteome</keyword>
<dbReference type="CDD" id="cd05247">
    <property type="entry name" value="UDP_G4E_1_SDR_e"/>
    <property type="match status" value="1"/>
</dbReference>
<keyword evidence="7 9" id="KW-0413">Isomerase</keyword>
<dbReference type="Pfam" id="PF16363">
    <property type="entry name" value="GDP_Man_Dehyd"/>
    <property type="match status" value="1"/>
</dbReference>
<protein>
    <recommendedName>
        <fullName evidence="5 9">UDP-glucose 4-epimerase</fullName>
        <ecNumber evidence="4 9">5.1.3.2</ecNumber>
    </recommendedName>
</protein>
<dbReference type="EC" id="5.1.3.2" evidence="4 9"/>
<sequence length="330" mass="37495">MTVLVAGGAGYIGSHVCKKLHERGYKVVVYDNLVHGYKEFVKWGEFVLGDISDEQLLDKVFKQYNIDAVMHFCAFIEVGESMINPQKYYTNNVSATLTLLKVMLNNKIDKFIFSSTAAVYGIPERVPISEDDRKVPINPYGKSKWMIEQILEDYDKAYGLKSIRFRYFNAAGADESGEIGEAHVPETHLIPLILDAALGIRENVKIFGTDYNTKDGTCVRDFVHVNDLAEAHVKGLEYLLDGGSTNYFNLGSGEGYSVKEVIETVKRVTKKDFKVLETSRRPGDPPYLIADSTKAKRILDWRPIYSLESIIRTAWNWHRNMKNRYGIIKN</sequence>
<dbReference type="InterPro" id="IPR016040">
    <property type="entry name" value="NAD(P)-bd_dom"/>
</dbReference>
<dbReference type="EMBL" id="FQXN01000004">
    <property type="protein sequence ID" value="SHH44091.1"/>
    <property type="molecule type" value="Genomic_DNA"/>
</dbReference>
<comment type="catalytic activity">
    <reaction evidence="1 9">
        <text>UDP-alpha-D-glucose = UDP-alpha-D-galactose</text>
        <dbReference type="Rhea" id="RHEA:22168"/>
        <dbReference type="ChEBI" id="CHEBI:58885"/>
        <dbReference type="ChEBI" id="CHEBI:66914"/>
        <dbReference type="EC" id="5.1.3.2"/>
    </reaction>
</comment>
<dbReference type="Gene3D" id="3.90.25.10">
    <property type="entry name" value="UDP-galactose 4-epimerase, domain 1"/>
    <property type="match status" value="1"/>
</dbReference>
<evidence type="ECO:0000256" key="1">
    <source>
        <dbReference type="ARBA" id="ARBA00000083"/>
    </source>
</evidence>
<dbReference type="GO" id="GO:0003978">
    <property type="term" value="F:UDP-glucose 4-epimerase activity"/>
    <property type="evidence" value="ECO:0007669"/>
    <property type="project" value="UniProtKB-UniRule"/>
</dbReference>
<evidence type="ECO:0000256" key="8">
    <source>
        <dbReference type="ARBA" id="ARBA00023277"/>
    </source>
</evidence>
<evidence type="ECO:0000256" key="5">
    <source>
        <dbReference type="ARBA" id="ARBA00018569"/>
    </source>
</evidence>
<dbReference type="AlphaFoldDB" id="A0A1M5T003"/>
<evidence type="ECO:0000256" key="6">
    <source>
        <dbReference type="ARBA" id="ARBA00023027"/>
    </source>
</evidence>
<evidence type="ECO:0000259" key="10">
    <source>
        <dbReference type="Pfam" id="PF16363"/>
    </source>
</evidence>
<dbReference type="STRING" id="1123380.SAMN02745199_1093"/>
<feature type="domain" description="NAD(P)-binding" evidence="10">
    <location>
        <begin position="4"/>
        <end position="312"/>
    </location>
</feature>
<dbReference type="Proteomes" id="UP000242592">
    <property type="component" value="Unassembled WGS sequence"/>
</dbReference>
<accession>A0A1M5T003</accession>
<dbReference type="NCBIfam" id="TIGR01179">
    <property type="entry name" value="galE"/>
    <property type="match status" value="1"/>
</dbReference>
<dbReference type="PANTHER" id="PTHR43725:SF53">
    <property type="entry name" value="UDP-ARABINOSE 4-EPIMERASE 1"/>
    <property type="match status" value="1"/>
</dbReference>
<dbReference type="InterPro" id="IPR036291">
    <property type="entry name" value="NAD(P)-bd_dom_sf"/>
</dbReference>
<dbReference type="RefSeq" id="WP_073073038.1">
    <property type="nucleotide sequence ID" value="NZ_FQXN01000004.1"/>
</dbReference>
<comment type="pathway">
    <text evidence="9">Carbohydrate metabolism; galactose metabolism.</text>
</comment>
<proteinExistence type="inferred from homology"/>
<evidence type="ECO:0000256" key="9">
    <source>
        <dbReference type="RuleBase" id="RU366046"/>
    </source>
</evidence>
<keyword evidence="8 9" id="KW-0119">Carbohydrate metabolism</keyword>
<evidence type="ECO:0000256" key="3">
    <source>
        <dbReference type="ARBA" id="ARBA00007637"/>
    </source>
</evidence>
<comment type="cofactor">
    <cofactor evidence="2 9">
        <name>NAD(+)</name>
        <dbReference type="ChEBI" id="CHEBI:57540"/>
    </cofactor>
</comment>
<dbReference type="SUPFAM" id="SSF51735">
    <property type="entry name" value="NAD(P)-binding Rossmann-fold domains"/>
    <property type="match status" value="1"/>
</dbReference>
<comment type="similarity">
    <text evidence="3 9">Belongs to the NAD(P)-dependent epimerase/dehydratase family.</text>
</comment>